<evidence type="ECO:0000259" key="10">
    <source>
        <dbReference type="Pfam" id="PF00696"/>
    </source>
</evidence>
<feature type="site" description="Transition state stabilizer" evidence="9">
    <location>
        <position position="223"/>
    </location>
</feature>
<evidence type="ECO:0000256" key="3">
    <source>
        <dbReference type="ARBA" id="ARBA00022605"/>
    </source>
</evidence>
<comment type="similarity">
    <text evidence="9">Belongs to the acetylglutamate kinase family. ArgB subfamily.</text>
</comment>
<dbReference type="NCBIfam" id="TIGR00761">
    <property type="entry name" value="argB"/>
    <property type="match status" value="1"/>
</dbReference>
<dbReference type="InterPro" id="IPR036393">
    <property type="entry name" value="AceGlu_kinase-like_sf"/>
</dbReference>
<evidence type="ECO:0000256" key="5">
    <source>
        <dbReference type="ARBA" id="ARBA00022741"/>
    </source>
</evidence>
<accession>A0A246B733</accession>
<keyword evidence="12" id="KW-1185">Reference proteome</keyword>
<feature type="domain" description="Aspartate/glutamate/uridylate kinase" evidence="10">
    <location>
        <begin position="4"/>
        <end position="241"/>
    </location>
</feature>
<dbReference type="GO" id="GO:0042450">
    <property type="term" value="P:L-arginine biosynthetic process via ornithine"/>
    <property type="evidence" value="ECO:0007669"/>
    <property type="project" value="UniProtKB-UniRule"/>
</dbReference>
<dbReference type="CDD" id="cd04238">
    <property type="entry name" value="AAK_NAGK-like"/>
    <property type="match status" value="1"/>
</dbReference>
<evidence type="ECO:0000256" key="6">
    <source>
        <dbReference type="ARBA" id="ARBA00022777"/>
    </source>
</evidence>
<dbReference type="UniPathway" id="UPA00068">
    <property type="reaction ID" value="UER00107"/>
</dbReference>
<keyword evidence="5 9" id="KW-0547">Nucleotide-binding</keyword>
<comment type="caution">
    <text evidence="11">The sequence shown here is derived from an EMBL/GenBank/DDBJ whole genome shotgun (WGS) entry which is preliminary data.</text>
</comment>
<dbReference type="Proteomes" id="UP000197587">
    <property type="component" value="Unassembled WGS sequence"/>
</dbReference>
<dbReference type="AlphaFoldDB" id="A0A246B733"/>
<keyword evidence="4 9" id="KW-0808">Transferase</keyword>
<keyword evidence="2 9" id="KW-0055">Arginine biosynthesis</keyword>
<evidence type="ECO:0000256" key="4">
    <source>
        <dbReference type="ARBA" id="ARBA00022679"/>
    </source>
</evidence>
<comment type="subcellular location">
    <subcellularLocation>
        <location evidence="9">Cytoplasm</location>
    </subcellularLocation>
</comment>
<comment type="function">
    <text evidence="9">Catalyzes the ATP-dependent phosphorylation of N-acetyl-L-glutamate.</text>
</comment>
<dbReference type="InterPro" id="IPR004662">
    <property type="entry name" value="AcgluKinase_fam"/>
</dbReference>
<dbReference type="PIRSF" id="PIRSF000728">
    <property type="entry name" value="NAGK"/>
    <property type="match status" value="1"/>
</dbReference>
<dbReference type="GO" id="GO:0005737">
    <property type="term" value="C:cytoplasm"/>
    <property type="evidence" value="ECO:0007669"/>
    <property type="project" value="UniProtKB-SubCell"/>
</dbReference>
<evidence type="ECO:0000256" key="8">
    <source>
        <dbReference type="ARBA" id="ARBA00048141"/>
    </source>
</evidence>
<organism evidence="11 12">
    <name type="scientific">Kaistella haifensis DSM 19056</name>
    <dbReference type="NCBI Taxonomy" id="1450526"/>
    <lineage>
        <taxon>Bacteria</taxon>
        <taxon>Pseudomonadati</taxon>
        <taxon>Bacteroidota</taxon>
        <taxon>Flavobacteriia</taxon>
        <taxon>Flavobacteriales</taxon>
        <taxon>Weeksellaceae</taxon>
        <taxon>Chryseobacterium group</taxon>
        <taxon>Kaistella</taxon>
    </lineage>
</organism>
<evidence type="ECO:0000256" key="9">
    <source>
        <dbReference type="HAMAP-Rule" id="MF_00082"/>
    </source>
</evidence>
<dbReference type="RefSeq" id="WP_051872683.1">
    <property type="nucleotide sequence ID" value="NZ_JASZ02000036.1"/>
</dbReference>
<feature type="binding site" evidence="9">
    <location>
        <position position="62"/>
    </location>
    <ligand>
        <name>substrate</name>
    </ligand>
</feature>
<dbReference type="Pfam" id="PF00696">
    <property type="entry name" value="AA_kinase"/>
    <property type="match status" value="1"/>
</dbReference>
<dbReference type="EC" id="2.7.2.8" evidence="9"/>
<protein>
    <recommendedName>
        <fullName evidence="9">Acetylglutamate kinase</fullName>
        <ecNumber evidence="9">2.7.2.8</ecNumber>
    </recommendedName>
    <alternativeName>
        <fullName evidence="9">N-acetyl-L-glutamate 5-phosphotransferase</fullName>
    </alternativeName>
    <alternativeName>
        <fullName evidence="9">NAG kinase</fullName>
        <shortName evidence="9">NAGK</shortName>
    </alternativeName>
</protein>
<dbReference type="HAMAP" id="MF_00082">
    <property type="entry name" value="ArgB"/>
    <property type="match status" value="1"/>
</dbReference>
<evidence type="ECO:0000256" key="2">
    <source>
        <dbReference type="ARBA" id="ARBA00022571"/>
    </source>
</evidence>
<dbReference type="InterPro" id="IPR037528">
    <property type="entry name" value="ArgB"/>
</dbReference>
<dbReference type="GO" id="GO:0003991">
    <property type="term" value="F:acetylglutamate kinase activity"/>
    <property type="evidence" value="ECO:0007669"/>
    <property type="project" value="UniProtKB-UniRule"/>
</dbReference>
<reference evidence="11 12" key="1">
    <citation type="submission" date="2014-01" db="EMBL/GenBank/DDBJ databases">
        <authorList>
            <consortium name="Genome Consortium for Active Teaching"/>
            <person name="Sontag T.C."/>
            <person name="Newman J.D."/>
        </authorList>
    </citation>
    <scope>NUCLEOTIDE SEQUENCE [LARGE SCALE GENOMIC DNA]</scope>
    <source>
        <strain evidence="11 12">DSM 19056</strain>
    </source>
</reference>
<dbReference type="InterPro" id="IPR001048">
    <property type="entry name" value="Asp/Glu/Uridylate_kinase"/>
</dbReference>
<dbReference type="SUPFAM" id="SSF53633">
    <property type="entry name" value="Carbamate kinase-like"/>
    <property type="match status" value="1"/>
</dbReference>
<evidence type="ECO:0000313" key="12">
    <source>
        <dbReference type="Proteomes" id="UP000197587"/>
    </source>
</evidence>
<keyword evidence="9" id="KW-0963">Cytoplasm</keyword>
<feature type="binding site" evidence="9">
    <location>
        <position position="157"/>
    </location>
    <ligand>
        <name>substrate</name>
    </ligand>
</feature>
<feature type="binding site" evidence="9">
    <location>
        <begin position="40"/>
        <end position="41"/>
    </location>
    <ligand>
        <name>substrate</name>
    </ligand>
</feature>
<sequence length="262" mass="28457">MEDLFIIKIGGETINNSETLKTCLKAIAASGQKIILVHGGGKKVTELAQKLQVPHQMVEGRRITSAETLELCTMVYAGLINKKIVAGLSSEKLLAIGLSGADLNCIVSKKRDASVINYGFVGDIVRVNEAVFENFIAGNIVPVVNSISISEESELLNTNADAVAAEIAKAMSANYKTHLIYCFEKNGVLKDIADENSVIEEISKSDFTQMKETKQIADGMIPKLQTAFRALYHGVEEARILKSDALELYFNNGKPGTNIILH</sequence>
<name>A0A246B733_9FLAO</name>
<dbReference type="GO" id="GO:0005524">
    <property type="term" value="F:ATP binding"/>
    <property type="evidence" value="ECO:0007669"/>
    <property type="project" value="UniProtKB-UniRule"/>
</dbReference>
<comment type="catalytic activity">
    <reaction evidence="8 9">
        <text>N-acetyl-L-glutamate + ATP = N-acetyl-L-glutamyl 5-phosphate + ADP</text>
        <dbReference type="Rhea" id="RHEA:14629"/>
        <dbReference type="ChEBI" id="CHEBI:30616"/>
        <dbReference type="ChEBI" id="CHEBI:44337"/>
        <dbReference type="ChEBI" id="CHEBI:57936"/>
        <dbReference type="ChEBI" id="CHEBI:456216"/>
        <dbReference type="EC" id="2.7.2.8"/>
    </reaction>
</comment>
<comment type="pathway">
    <text evidence="1 9">Amino-acid biosynthesis; L-arginine biosynthesis; N(2)-acetyl-L-ornithine from L-glutamate: step 2/4.</text>
</comment>
<feature type="site" description="Transition state stabilizer" evidence="9">
    <location>
        <position position="8"/>
    </location>
</feature>
<dbReference type="Gene3D" id="3.40.1160.10">
    <property type="entry name" value="Acetylglutamate kinase-like"/>
    <property type="match status" value="1"/>
</dbReference>
<dbReference type="PANTHER" id="PTHR23342">
    <property type="entry name" value="N-ACETYLGLUTAMATE SYNTHASE"/>
    <property type="match status" value="1"/>
</dbReference>
<reference evidence="11 12" key="2">
    <citation type="submission" date="2017-05" db="EMBL/GenBank/DDBJ databases">
        <title>Genome of Chryseobacterium haifense.</title>
        <authorList>
            <person name="Newman J.D."/>
        </authorList>
    </citation>
    <scope>NUCLEOTIDE SEQUENCE [LARGE SCALE GENOMIC DNA]</scope>
    <source>
        <strain evidence="11 12">DSM 19056</strain>
    </source>
</reference>
<evidence type="ECO:0000256" key="7">
    <source>
        <dbReference type="ARBA" id="ARBA00022840"/>
    </source>
</evidence>
<dbReference type="PANTHER" id="PTHR23342:SF0">
    <property type="entry name" value="N-ACETYLGLUTAMATE SYNTHASE, MITOCHONDRIAL"/>
    <property type="match status" value="1"/>
</dbReference>
<dbReference type="EMBL" id="JASZ02000036">
    <property type="protein sequence ID" value="OWK97198.1"/>
    <property type="molecule type" value="Genomic_DNA"/>
</dbReference>
<evidence type="ECO:0000256" key="1">
    <source>
        <dbReference type="ARBA" id="ARBA00004828"/>
    </source>
</evidence>
<keyword evidence="7 9" id="KW-0067">ATP-binding</keyword>
<proteinExistence type="inferred from homology"/>
<evidence type="ECO:0000313" key="11">
    <source>
        <dbReference type="EMBL" id="OWK97198.1"/>
    </source>
</evidence>
<gene>
    <name evidence="9" type="primary">argB</name>
    <name evidence="11" type="ORF">AP75_12480</name>
</gene>
<keyword evidence="6 9" id="KW-0418">Kinase</keyword>
<keyword evidence="3 9" id="KW-0028">Amino-acid biosynthesis</keyword>